<feature type="transmembrane region" description="Helical" evidence="7">
    <location>
        <begin position="500"/>
        <end position="521"/>
    </location>
</feature>
<feature type="region of interest" description="Disordered" evidence="6">
    <location>
        <begin position="94"/>
        <end position="143"/>
    </location>
</feature>
<dbReference type="InterPro" id="IPR027359">
    <property type="entry name" value="Volt_channel_dom_sf"/>
</dbReference>
<dbReference type="PANTHER" id="PTHR10582">
    <property type="entry name" value="TRANSIENT RECEPTOR POTENTIAL ION CHANNEL PROTEIN"/>
    <property type="match status" value="1"/>
</dbReference>
<dbReference type="GO" id="GO:0005886">
    <property type="term" value="C:plasma membrane"/>
    <property type="evidence" value="ECO:0007669"/>
    <property type="project" value="TreeGrafter"/>
</dbReference>
<evidence type="ECO:0000313" key="9">
    <source>
        <dbReference type="EMBL" id="RUS30320.1"/>
    </source>
</evidence>
<protein>
    <recommendedName>
        <fullName evidence="8">Ion transport domain-containing protein</fullName>
    </recommendedName>
</protein>
<feature type="compositionally biased region" description="Basic and acidic residues" evidence="6">
    <location>
        <begin position="94"/>
        <end position="111"/>
    </location>
</feature>
<dbReference type="EMBL" id="RBNJ01004018">
    <property type="protein sequence ID" value="RUS30320.1"/>
    <property type="molecule type" value="Genomic_DNA"/>
</dbReference>
<feature type="transmembrane region" description="Helical" evidence="7">
    <location>
        <begin position="396"/>
        <end position="414"/>
    </location>
</feature>
<keyword evidence="2 7" id="KW-0812">Transmembrane</keyword>
<feature type="transmembrane region" description="Helical" evidence="7">
    <location>
        <begin position="435"/>
        <end position="457"/>
    </location>
</feature>
<evidence type="ECO:0000313" key="10">
    <source>
        <dbReference type="Proteomes" id="UP000274822"/>
    </source>
</evidence>
<reference evidence="9 10" key="1">
    <citation type="journal article" date="2018" name="New Phytol.">
        <title>Phylogenomics of Endogonaceae and evolution of mycorrhizas within Mucoromycota.</title>
        <authorList>
            <person name="Chang Y."/>
            <person name="Desiro A."/>
            <person name="Na H."/>
            <person name="Sandor L."/>
            <person name="Lipzen A."/>
            <person name="Clum A."/>
            <person name="Barry K."/>
            <person name="Grigoriev I.V."/>
            <person name="Martin F.M."/>
            <person name="Stajich J.E."/>
            <person name="Smith M.E."/>
            <person name="Bonito G."/>
            <person name="Spatafora J.W."/>
        </authorList>
    </citation>
    <scope>NUCLEOTIDE SEQUENCE [LARGE SCALE GENOMIC DNA]</scope>
    <source>
        <strain evidence="9 10">AD002</strain>
    </source>
</reference>
<accession>A0A433QKL0</accession>
<dbReference type="Gene3D" id="1.20.120.350">
    <property type="entry name" value="Voltage-gated potassium channels. Chain C"/>
    <property type="match status" value="1"/>
</dbReference>
<feature type="non-terminal residue" evidence="9">
    <location>
        <position position="1"/>
    </location>
</feature>
<evidence type="ECO:0000256" key="4">
    <source>
        <dbReference type="ARBA" id="ARBA00022989"/>
    </source>
</evidence>
<name>A0A433QKL0_9FUNG</name>
<comment type="caution">
    <text evidence="9">The sequence shown here is derived from an EMBL/GenBank/DDBJ whole genome shotgun (WGS) entry which is preliminary data.</text>
</comment>
<dbReference type="InterPro" id="IPR024862">
    <property type="entry name" value="TRPV"/>
</dbReference>
<dbReference type="Proteomes" id="UP000274822">
    <property type="component" value="Unassembled WGS sequence"/>
</dbReference>
<feature type="transmembrane region" description="Helical" evidence="7">
    <location>
        <begin position="568"/>
        <end position="591"/>
    </location>
</feature>
<dbReference type="AlphaFoldDB" id="A0A433QKL0"/>
<sequence length="659" mass="77253">PLAKLIPYGPQLPPITDKNYIKYSHSVWESIIRHKYRHKDRDVVPADKHILRGVAEVSLRKEVARLLTLSTTPILEESMYLYVKKKEDDMPFLEEEKTSPTSHKGENDNRRRQPKGGMFSKPKWDTVEETSPKNTAKKKERKLPEPLIVDEKTNQLVPTEFMIDLSAVFPTIIAHYPKYAQKVLCRVGYTKITLLKRKPRKSSSDEHNIVQLRLLSEFPFMYGRVSFDRNLRLTWYRAPFEWLLYQMRLVHEKKSKTIHTLCIVPLRRICAFEYLNEEDDSHLYRSFRFDCQRLLIVFLPVLKLTYPNLLSLHKIWKPTYPPERVFTEIVHSEYAEDVFEADFWDVVLDFKWRSYAAFRWLLICLVEIIYMVLWAVSTNPMVQRYSPNSDSPQWPAWSIHFQIGAIFLGSLFLCNEIRHMIYYGPKRYFLNAYNFFDLLCYILPITISANSLHVGYMGMQTDLTGLTVLLLWLHFLQQLRVFKPIGIFVNIFLSSMRQVIPILAVAFVILLGFGHATWIPLGNYEVTPNNSTNAFGSFSTSLENYYWGITGDFSGLQSWDGFSTTADVFRFMFTFVAIVSLLILFIATLVYNYSEASVNAGISFKLQRAKIIAEIECFWMLPRERRNKVNFPDDIFFEAKPDNIHLWEEEKKPGNVKFD</sequence>
<evidence type="ECO:0000256" key="5">
    <source>
        <dbReference type="ARBA" id="ARBA00023136"/>
    </source>
</evidence>
<comment type="subcellular location">
    <subcellularLocation>
        <location evidence="1">Membrane</location>
        <topology evidence="1">Multi-pass membrane protein</topology>
    </subcellularLocation>
</comment>
<evidence type="ECO:0000256" key="1">
    <source>
        <dbReference type="ARBA" id="ARBA00004141"/>
    </source>
</evidence>
<organism evidence="9 10">
    <name type="scientific">Jimgerdemannia flammicorona</name>
    <dbReference type="NCBI Taxonomy" id="994334"/>
    <lineage>
        <taxon>Eukaryota</taxon>
        <taxon>Fungi</taxon>
        <taxon>Fungi incertae sedis</taxon>
        <taxon>Mucoromycota</taxon>
        <taxon>Mucoromycotina</taxon>
        <taxon>Endogonomycetes</taxon>
        <taxon>Endogonales</taxon>
        <taxon>Endogonaceae</taxon>
        <taxon>Jimgerdemannia</taxon>
    </lineage>
</organism>
<dbReference type="InterPro" id="IPR005821">
    <property type="entry name" value="Ion_trans_dom"/>
</dbReference>
<dbReference type="GO" id="GO:0098703">
    <property type="term" value="P:calcium ion import across plasma membrane"/>
    <property type="evidence" value="ECO:0007669"/>
    <property type="project" value="TreeGrafter"/>
</dbReference>
<gene>
    <name evidence="9" type="ORF">BC938DRAFT_479558</name>
</gene>
<feature type="transmembrane region" description="Helical" evidence="7">
    <location>
        <begin position="357"/>
        <end position="376"/>
    </location>
</feature>
<proteinExistence type="predicted"/>
<evidence type="ECO:0000256" key="2">
    <source>
        <dbReference type="ARBA" id="ARBA00022692"/>
    </source>
</evidence>
<keyword evidence="5 7" id="KW-0472">Membrane</keyword>
<keyword evidence="3" id="KW-0677">Repeat</keyword>
<feature type="domain" description="Ion transport" evidence="8">
    <location>
        <begin position="367"/>
        <end position="597"/>
    </location>
</feature>
<dbReference type="PANTHER" id="PTHR10582:SF2">
    <property type="entry name" value="INACTIVE"/>
    <property type="match status" value="1"/>
</dbReference>
<evidence type="ECO:0000259" key="8">
    <source>
        <dbReference type="Pfam" id="PF00520"/>
    </source>
</evidence>
<dbReference type="Pfam" id="PF00520">
    <property type="entry name" value="Ion_trans"/>
    <property type="match status" value="1"/>
</dbReference>
<feature type="transmembrane region" description="Helical" evidence="7">
    <location>
        <begin position="469"/>
        <end position="493"/>
    </location>
</feature>
<keyword evidence="10" id="KW-1185">Reference proteome</keyword>
<dbReference type="GO" id="GO:0005216">
    <property type="term" value="F:monoatomic ion channel activity"/>
    <property type="evidence" value="ECO:0007669"/>
    <property type="project" value="InterPro"/>
</dbReference>
<evidence type="ECO:0000256" key="6">
    <source>
        <dbReference type="SAM" id="MobiDB-lite"/>
    </source>
</evidence>
<evidence type="ECO:0000256" key="3">
    <source>
        <dbReference type="ARBA" id="ARBA00022737"/>
    </source>
</evidence>
<keyword evidence="4 7" id="KW-1133">Transmembrane helix</keyword>
<evidence type="ECO:0000256" key="7">
    <source>
        <dbReference type="SAM" id="Phobius"/>
    </source>
</evidence>